<dbReference type="InterPro" id="IPR023696">
    <property type="entry name" value="Ureohydrolase_dom_sf"/>
</dbReference>
<dbReference type="Pfam" id="PF00491">
    <property type="entry name" value="Arginase"/>
    <property type="match status" value="1"/>
</dbReference>
<dbReference type="InterPro" id="IPR006035">
    <property type="entry name" value="Ureohydrolase"/>
</dbReference>
<accession>A0A3G5A8B0</accession>
<dbReference type="Gene3D" id="3.40.800.10">
    <property type="entry name" value="Ureohydrolase domain"/>
    <property type="match status" value="1"/>
</dbReference>
<proteinExistence type="predicted"/>
<dbReference type="GO" id="GO:0046872">
    <property type="term" value="F:metal ion binding"/>
    <property type="evidence" value="ECO:0007669"/>
    <property type="project" value="InterPro"/>
</dbReference>
<sequence length="345" mass="40177">MTTNIHFIAVFTPNKGGDSPSQVKEQYNFKIEASQYENEKTPPYAQLDQHIKSLKEDQKITLITEDINIPTQTINTYRSDNTLTLYISNYPTYIDNNVIYIGIDKDIIPDEQMEKLDNSLATYFTIEKVKQLSMAKILKTLKGIHSKIHLIVDLQIFDPSIAPSVSRSKDQKKFFSFDEIDKIISHFKNIYYLEVLGFNDSLDDTTFRYSKITGELCRTIIQNTFQIDEKRMNIFTEDSRFLIYRPSEQLTDNDIGWYIVKFLTMKERSTYLEHLTDKVITLPINDKELGYDMEVLITSTTIREQNEKSFYAATNILDYCLFPPEKVSMVFELLKPKVTAKTTTQ</sequence>
<protein>
    <submittedName>
        <fullName evidence="1">Uncharacterized protein</fullName>
    </submittedName>
</protein>
<gene>
    <name evidence="1" type="ORF">Hyperionvirus8_14</name>
</gene>
<dbReference type="EMBL" id="MK072390">
    <property type="protein sequence ID" value="AYV83530.1"/>
    <property type="molecule type" value="Genomic_DNA"/>
</dbReference>
<name>A0A3G5A8B0_9VIRU</name>
<reference evidence="1" key="1">
    <citation type="submission" date="2018-10" db="EMBL/GenBank/DDBJ databases">
        <title>Hidden diversity of soil giant viruses.</title>
        <authorList>
            <person name="Schulz F."/>
            <person name="Alteio L."/>
            <person name="Goudeau D."/>
            <person name="Ryan E.M."/>
            <person name="Malmstrom R.R."/>
            <person name="Blanchard J."/>
            <person name="Woyke T."/>
        </authorList>
    </citation>
    <scope>NUCLEOTIDE SEQUENCE</scope>
    <source>
        <strain evidence="1">HYV1</strain>
    </source>
</reference>
<evidence type="ECO:0000313" key="1">
    <source>
        <dbReference type="EMBL" id="AYV83530.1"/>
    </source>
</evidence>
<organism evidence="1">
    <name type="scientific">Hyperionvirus sp</name>
    <dbReference type="NCBI Taxonomy" id="2487770"/>
    <lineage>
        <taxon>Viruses</taxon>
        <taxon>Varidnaviria</taxon>
        <taxon>Bamfordvirae</taxon>
        <taxon>Nucleocytoviricota</taxon>
        <taxon>Megaviricetes</taxon>
        <taxon>Imitervirales</taxon>
        <taxon>Mimiviridae</taxon>
        <taxon>Klosneuvirinae</taxon>
    </lineage>
</organism>
<dbReference type="SUPFAM" id="SSF52768">
    <property type="entry name" value="Arginase/deacetylase"/>
    <property type="match status" value="1"/>
</dbReference>